<dbReference type="OrthoDB" id="152510at2"/>
<evidence type="ECO:0000259" key="2">
    <source>
        <dbReference type="Pfam" id="PF13460"/>
    </source>
</evidence>
<protein>
    <submittedName>
        <fullName evidence="3">Uncharacterized conserved protein YbjT, contains NAD(P)-binding and DUF2867 domains</fullName>
    </submittedName>
</protein>
<keyword evidence="1" id="KW-0521">NADP</keyword>
<proteinExistence type="predicted"/>
<gene>
    <name evidence="3" type="ORF">SAMN05444167_3316</name>
</gene>
<dbReference type="Gene3D" id="3.40.50.720">
    <property type="entry name" value="NAD(P)-binding Rossmann-like Domain"/>
    <property type="match status" value="1"/>
</dbReference>
<organism evidence="3 4">
    <name type="scientific">Terriglobus roseus</name>
    <dbReference type="NCBI Taxonomy" id="392734"/>
    <lineage>
        <taxon>Bacteria</taxon>
        <taxon>Pseudomonadati</taxon>
        <taxon>Acidobacteriota</taxon>
        <taxon>Terriglobia</taxon>
        <taxon>Terriglobales</taxon>
        <taxon>Acidobacteriaceae</taxon>
        <taxon>Terriglobus</taxon>
    </lineage>
</organism>
<dbReference type="InterPro" id="IPR051164">
    <property type="entry name" value="NmrA-like_oxidored"/>
</dbReference>
<evidence type="ECO:0000313" key="3">
    <source>
        <dbReference type="EMBL" id="SDF78801.1"/>
    </source>
</evidence>
<accession>A0A1G7NXW8</accession>
<dbReference type="AlphaFoldDB" id="A0A1G7NXW8"/>
<dbReference type="Proteomes" id="UP000182427">
    <property type="component" value="Chromosome I"/>
</dbReference>
<dbReference type="Pfam" id="PF13460">
    <property type="entry name" value="NAD_binding_10"/>
    <property type="match status" value="1"/>
</dbReference>
<evidence type="ECO:0000313" key="4">
    <source>
        <dbReference type="Proteomes" id="UP000182427"/>
    </source>
</evidence>
<dbReference type="InterPro" id="IPR016040">
    <property type="entry name" value="NAD(P)-bd_dom"/>
</dbReference>
<evidence type="ECO:0000256" key="1">
    <source>
        <dbReference type="ARBA" id="ARBA00022857"/>
    </source>
</evidence>
<feature type="domain" description="NAD(P)-binding" evidence="2">
    <location>
        <begin position="7"/>
        <end position="143"/>
    </location>
</feature>
<dbReference type="InterPro" id="IPR036291">
    <property type="entry name" value="NAD(P)-bd_dom_sf"/>
</dbReference>
<dbReference type="EMBL" id="LT629690">
    <property type="protein sequence ID" value="SDF78801.1"/>
    <property type="molecule type" value="Genomic_DNA"/>
</dbReference>
<reference evidence="3 4" key="1">
    <citation type="submission" date="2016-10" db="EMBL/GenBank/DDBJ databases">
        <authorList>
            <person name="de Groot N.N."/>
        </authorList>
    </citation>
    <scope>NUCLEOTIDE SEQUENCE [LARGE SCALE GENOMIC DNA]</scope>
    <source>
        <strain evidence="3 4">GAS232</strain>
    </source>
</reference>
<keyword evidence="4" id="KW-1185">Reference proteome</keyword>
<sequence length="263" mass="27717">MKIVVIGGTGLIGSKLVSKLAAHGHEAIAASPNSGVNTLTGEGLAEVLNGAEVVVDVSNSRSFDEDDAMNFFNTATRNLIQYGKAAGVQHYVALSVVGTDRIAQDRPSDGPKTIRGYFRAKLAQEKLIAESGIPFSIVHATQFFEFVKNIADTASDGTTVRLAPVLIQPMAADDVAAGVGRVAAGIPVNGIVEIAGPDQFRLDEFIRLGLIARNDPRNVVADPAAGYFGVEVDERTLVPGKDARLGTTSFKTWLTQSATAPTR</sequence>
<dbReference type="RefSeq" id="WP_083346132.1">
    <property type="nucleotide sequence ID" value="NZ_LT629690.1"/>
</dbReference>
<dbReference type="SUPFAM" id="SSF51735">
    <property type="entry name" value="NAD(P)-binding Rossmann-fold domains"/>
    <property type="match status" value="1"/>
</dbReference>
<name>A0A1G7NXW8_9BACT</name>
<dbReference type="PANTHER" id="PTHR42748:SF3">
    <property type="entry name" value="BLL4366 PROTEIN"/>
    <property type="match status" value="1"/>
</dbReference>
<dbReference type="PANTHER" id="PTHR42748">
    <property type="entry name" value="NITROGEN METABOLITE REPRESSION PROTEIN NMRA FAMILY MEMBER"/>
    <property type="match status" value="1"/>
</dbReference>